<name>A0AA87ZKA3_FICCA</name>
<organism evidence="2 3">
    <name type="scientific">Ficus carica</name>
    <name type="common">Common fig</name>
    <dbReference type="NCBI Taxonomy" id="3494"/>
    <lineage>
        <taxon>Eukaryota</taxon>
        <taxon>Viridiplantae</taxon>
        <taxon>Streptophyta</taxon>
        <taxon>Embryophyta</taxon>
        <taxon>Tracheophyta</taxon>
        <taxon>Spermatophyta</taxon>
        <taxon>Magnoliopsida</taxon>
        <taxon>eudicotyledons</taxon>
        <taxon>Gunneridae</taxon>
        <taxon>Pentapetalae</taxon>
        <taxon>rosids</taxon>
        <taxon>fabids</taxon>
        <taxon>Rosales</taxon>
        <taxon>Moraceae</taxon>
        <taxon>Ficeae</taxon>
        <taxon>Ficus</taxon>
    </lineage>
</organism>
<reference evidence="2" key="1">
    <citation type="submission" date="2023-07" db="EMBL/GenBank/DDBJ databases">
        <title>draft genome sequence of fig (Ficus carica).</title>
        <authorList>
            <person name="Takahashi T."/>
            <person name="Nishimura K."/>
        </authorList>
    </citation>
    <scope>NUCLEOTIDE SEQUENCE</scope>
</reference>
<evidence type="ECO:0000256" key="1">
    <source>
        <dbReference type="SAM" id="SignalP"/>
    </source>
</evidence>
<sequence length="56" mass="6095">MMRRYSNIISRLQPIILILSCLLNGVASHADIDPLTRSTREAFEIIIGGGSPIIGT</sequence>
<dbReference type="EMBL" id="BTGU01000007">
    <property type="protein sequence ID" value="GMN37698.1"/>
    <property type="molecule type" value="Genomic_DNA"/>
</dbReference>
<keyword evidence="1" id="KW-0732">Signal</keyword>
<proteinExistence type="predicted"/>
<protein>
    <submittedName>
        <fullName evidence="2">Uncharacterized protein</fullName>
    </submittedName>
</protein>
<keyword evidence="3" id="KW-1185">Reference proteome</keyword>
<gene>
    <name evidence="2" type="ORF">TIFTF001_007042</name>
</gene>
<feature type="chain" id="PRO_5041720837" evidence="1">
    <location>
        <begin position="29"/>
        <end position="56"/>
    </location>
</feature>
<feature type="signal peptide" evidence="1">
    <location>
        <begin position="1"/>
        <end position="28"/>
    </location>
</feature>
<comment type="caution">
    <text evidence="2">The sequence shown here is derived from an EMBL/GenBank/DDBJ whole genome shotgun (WGS) entry which is preliminary data.</text>
</comment>
<accession>A0AA87ZKA3</accession>
<dbReference type="Proteomes" id="UP001187192">
    <property type="component" value="Unassembled WGS sequence"/>
</dbReference>
<evidence type="ECO:0000313" key="2">
    <source>
        <dbReference type="EMBL" id="GMN37698.1"/>
    </source>
</evidence>
<feature type="non-terminal residue" evidence="2">
    <location>
        <position position="56"/>
    </location>
</feature>
<evidence type="ECO:0000313" key="3">
    <source>
        <dbReference type="Proteomes" id="UP001187192"/>
    </source>
</evidence>
<dbReference type="AlphaFoldDB" id="A0AA87ZKA3"/>